<dbReference type="RefSeq" id="WP_264287074.1">
    <property type="nucleotide sequence ID" value="NZ_JAOZEV010000007.1"/>
</dbReference>
<keyword evidence="2" id="KW-1133">Transmembrane helix</keyword>
<evidence type="ECO:0000256" key="2">
    <source>
        <dbReference type="SAM" id="Phobius"/>
    </source>
</evidence>
<dbReference type="InterPro" id="IPR037066">
    <property type="entry name" value="Plug_dom_sf"/>
</dbReference>
<organism evidence="4 5">
    <name type="scientific">Flavobacterium frigoritolerans</name>
    <dbReference type="NCBI Taxonomy" id="2987686"/>
    <lineage>
        <taxon>Bacteria</taxon>
        <taxon>Pseudomonadati</taxon>
        <taxon>Bacteroidota</taxon>
        <taxon>Flavobacteriia</taxon>
        <taxon>Flavobacteriales</taxon>
        <taxon>Flavobacteriaceae</taxon>
        <taxon>Flavobacterium</taxon>
    </lineage>
</organism>
<dbReference type="InterPro" id="IPR008756">
    <property type="entry name" value="Peptidase_M56"/>
</dbReference>
<keyword evidence="1" id="KW-0998">Cell outer membrane</keyword>
<keyword evidence="1 2" id="KW-0472">Membrane</keyword>
<keyword evidence="1" id="KW-1134">Transmembrane beta strand</keyword>
<evidence type="ECO:0000313" key="5">
    <source>
        <dbReference type="Proteomes" id="UP001151133"/>
    </source>
</evidence>
<protein>
    <submittedName>
        <fullName evidence="4">M56 family metallopeptidase</fullName>
    </submittedName>
</protein>
<feature type="transmembrane region" description="Helical" evidence="2">
    <location>
        <begin position="37"/>
        <end position="54"/>
    </location>
</feature>
<keyword evidence="5" id="KW-1185">Reference proteome</keyword>
<keyword evidence="1" id="KW-0813">Transport</keyword>
<feature type="transmembrane region" description="Helical" evidence="2">
    <location>
        <begin position="6"/>
        <end position="25"/>
    </location>
</feature>
<dbReference type="Gene3D" id="2.170.130.10">
    <property type="entry name" value="TonB-dependent receptor, plug domain"/>
    <property type="match status" value="1"/>
</dbReference>
<dbReference type="PANTHER" id="PTHR34978:SF3">
    <property type="entry name" value="SLR0241 PROTEIN"/>
    <property type="match status" value="1"/>
</dbReference>
<dbReference type="SUPFAM" id="SSF56935">
    <property type="entry name" value="Porins"/>
    <property type="match status" value="1"/>
</dbReference>
<dbReference type="PANTHER" id="PTHR34978">
    <property type="entry name" value="POSSIBLE SENSOR-TRANSDUCER PROTEIN BLAR"/>
    <property type="match status" value="1"/>
</dbReference>
<dbReference type="EMBL" id="JAOZEV010000007">
    <property type="protein sequence ID" value="MCV9932834.1"/>
    <property type="molecule type" value="Genomic_DNA"/>
</dbReference>
<dbReference type="InterPro" id="IPR039426">
    <property type="entry name" value="TonB-dep_rcpt-like"/>
</dbReference>
<dbReference type="AlphaFoldDB" id="A0A9X3C6X1"/>
<feature type="transmembrane region" description="Helical" evidence="2">
    <location>
        <begin position="267"/>
        <end position="287"/>
    </location>
</feature>
<dbReference type="CDD" id="cd07341">
    <property type="entry name" value="M56_BlaR1_MecR1_like"/>
    <property type="match status" value="1"/>
</dbReference>
<comment type="caution">
    <text evidence="4">The sequence shown here is derived from an EMBL/GenBank/DDBJ whole genome shotgun (WGS) entry which is preliminary data.</text>
</comment>
<keyword evidence="1 2" id="KW-0812">Transmembrane</keyword>
<dbReference type="Pfam" id="PF05569">
    <property type="entry name" value="Peptidase_M56"/>
    <property type="match status" value="1"/>
</dbReference>
<name>A0A9X3C6X1_9FLAO</name>
<feature type="transmembrane region" description="Helical" evidence="2">
    <location>
        <begin position="87"/>
        <end position="108"/>
    </location>
</feature>
<dbReference type="Proteomes" id="UP001151133">
    <property type="component" value="Unassembled WGS sequence"/>
</dbReference>
<sequence length="559" mass="63396">MEAIFIYILKTSGLISVFYLAYYFLLRKETFFNGNRWFLLTGLITSVVLPFIVYTKTVWIASTPTSDISNYQIYTPQNDLDISLVDWNFALIAIYGIGFLALLIKFAFDFYSLNSVLKGKKIKQQADFKFIDIKENIAPFSYFDYIVYNSSLYSALELESIIEHEKVHSEQNHTIDVLVSRIFCILFWFNPIIWLYKKSILQNLEFIADSEAAQKISDKKAYQYTLLKITTHENCVAITNHFFQSLIKKRIIMLNKNQSKKRNSWKYYVVIPALAAFVLLFQVEIIAKEKGLSKKETLKVDPKEEITAVDIYKIKNSITDQELKVMAETLKQNHNIDAVFSDLKRNSENLLKAIKIEVKKGSELAQTYLVNESKAIKNCGIIVMTYKNGSKKVVFTTDNKIDDKKIAEELKNEPNNNSNTNASVFKTTSTTTNGNNANITIKNNDEDAHDITIQSKDGKNSDSNSSNFTSIKIHKIASANKVNTDTKTETTIKVSSAKKGNSKKSEQLIIIDGVIVSDISLDELDSQNIKSMSVFKGSEAIAKYGTQGENGVIEIVTKK</sequence>
<comment type="subcellular location">
    <subcellularLocation>
        <location evidence="1">Cell outer membrane</location>
        <topology evidence="1">Multi-pass membrane protein</topology>
    </subcellularLocation>
</comment>
<dbReference type="PROSITE" id="PS52016">
    <property type="entry name" value="TONB_DEPENDENT_REC_3"/>
    <property type="match status" value="1"/>
</dbReference>
<dbReference type="InterPro" id="IPR052173">
    <property type="entry name" value="Beta-lactam_resp_regulator"/>
</dbReference>
<evidence type="ECO:0000259" key="3">
    <source>
        <dbReference type="Pfam" id="PF05569"/>
    </source>
</evidence>
<feature type="domain" description="Peptidase M56" evidence="3">
    <location>
        <begin position="153"/>
        <end position="254"/>
    </location>
</feature>
<reference evidence="4" key="1">
    <citation type="submission" date="2022-10" db="EMBL/GenBank/DDBJ databases">
        <title>Two novel species of Flavobacterium.</title>
        <authorList>
            <person name="Liu Q."/>
            <person name="Xin Y.-H."/>
        </authorList>
    </citation>
    <scope>NUCLEOTIDE SEQUENCE</scope>
    <source>
        <strain evidence="4">LS1R47</strain>
    </source>
</reference>
<comment type="similarity">
    <text evidence="1">Belongs to the TonB-dependent receptor family.</text>
</comment>
<evidence type="ECO:0000256" key="1">
    <source>
        <dbReference type="PROSITE-ProRule" id="PRU01360"/>
    </source>
</evidence>
<evidence type="ECO:0000313" key="4">
    <source>
        <dbReference type="EMBL" id="MCV9932834.1"/>
    </source>
</evidence>
<dbReference type="GO" id="GO:0009279">
    <property type="term" value="C:cell outer membrane"/>
    <property type="evidence" value="ECO:0007669"/>
    <property type="project" value="UniProtKB-SubCell"/>
</dbReference>
<proteinExistence type="inferred from homology"/>
<gene>
    <name evidence="4" type="ORF">OIU80_11115</name>
</gene>
<accession>A0A9X3C6X1</accession>